<protein>
    <submittedName>
        <fullName evidence="2">Uncharacterized protein</fullName>
    </submittedName>
</protein>
<dbReference type="EMBL" id="BTSY01000007">
    <property type="protein sequence ID" value="GMT36894.1"/>
    <property type="molecule type" value="Genomic_DNA"/>
</dbReference>
<keyword evidence="1" id="KW-0732">Signal</keyword>
<evidence type="ECO:0000313" key="2">
    <source>
        <dbReference type="EMBL" id="GMT36894.1"/>
    </source>
</evidence>
<organism evidence="2 3">
    <name type="scientific">Pristionchus fissidentatus</name>
    <dbReference type="NCBI Taxonomy" id="1538716"/>
    <lineage>
        <taxon>Eukaryota</taxon>
        <taxon>Metazoa</taxon>
        <taxon>Ecdysozoa</taxon>
        <taxon>Nematoda</taxon>
        <taxon>Chromadorea</taxon>
        <taxon>Rhabditida</taxon>
        <taxon>Rhabditina</taxon>
        <taxon>Diplogasteromorpha</taxon>
        <taxon>Diplogasteroidea</taxon>
        <taxon>Neodiplogasteridae</taxon>
        <taxon>Pristionchus</taxon>
    </lineage>
</organism>
<feature type="chain" id="PRO_5043585449" evidence="1">
    <location>
        <begin position="16"/>
        <end position="208"/>
    </location>
</feature>
<dbReference type="Proteomes" id="UP001432322">
    <property type="component" value="Unassembled WGS sequence"/>
</dbReference>
<evidence type="ECO:0000256" key="1">
    <source>
        <dbReference type="SAM" id="SignalP"/>
    </source>
</evidence>
<accession>A0AAV5X4A8</accession>
<evidence type="ECO:0000313" key="3">
    <source>
        <dbReference type="Proteomes" id="UP001432322"/>
    </source>
</evidence>
<sequence>SKMLLLLLGFTTATASRCSSCNMTLKGEQRNEDVMTRLRATFGFDPTLPRTIPADVLAKAQAIAQHAGLHNEDKDKMAKEAIHIFAVEGDSDDDNAARFHFHNDTRSRRVERAHLSLFIEKMARETSDTRREVTINVFENAGNGARVDLLAAHRVLSPAHGAAHHRVHLSAQAMERLTQKDEGSLIIEAMLDGENLVVLPGDDGSDVH</sequence>
<feature type="non-terminal residue" evidence="2">
    <location>
        <position position="208"/>
    </location>
</feature>
<proteinExistence type="predicted"/>
<reference evidence="2" key="1">
    <citation type="submission" date="2023-10" db="EMBL/GenBank/DDBJ databases">
        <title>Genome assembly of Pristionchus species.</title>
        <authorList>
            <person name="Yoshida K."/>
            <person name="Sommer R.J."/>
        </authorList>
    </citation>
    <scope>NUCLEOTIDE SEQUENCE</scope>
    <source>
        <strain evidence="2">RS5133</strain>
    </source>
</reference>
<keyword evidence="3" id="KW-1185">Reference proteome</keyword>
<name>A0AAV5X4A8_9BILA</name>
<comment type="caution">
    <text evidence="2">The sequence shown here is derived from an EMBL/GenBank/DDBJ whole genome shotgun (WGS) entry which is preliminary data.</text>
</comment>
<feature type="non-terminal residue" evidence="2">
    <location>
        <position position="1"/>
    </location>
</feature>
<dbReference type="AlphaFoldDB" id="A0AAV5X4A8"/>
<feature type="signal peptide" evidence="1">
    <location>
        <begin position="1"/>
        <end position="15"/>
    </location>
</feature>
<gene>
    <name evidence="2" type="ORF">PFISCL1PPCAC_28191</name>
</gene>